<dbReference type="RefSeq" id="WP_184835419.1">
    <property type="nucleotide sequence ID" value="NZ_BAAAVN010000007.1"/>
</dbReference>
<dbReference type="PROSITE" id="PS50931">
    <property type="entry name" value="HTH_LYSR"/>
    <property type="match status" value="1"/>
</dbReference>
<reference evidence="6 7" key="1">
    <citation type="submission" date="2020-08" db="EMBL/GenBank/DDBJ databases">
        <title>Sequencing the genomes of 1000 actinobacteria strains.</title>
        <authorList>
            <person name="Klenk H.-P."/>
        </authorList>
    </citation>
    <scope>NUCLEOTIDE SEQUENCE [LARGE SCALE GENOMIC DNA]</scope>
    <source>
        <strain evidence="6 7">DSM 17294</strain>
    </source>
</reference>
<dbReference type="Gene3D" id="3.40.190.10">
    <property type="entry name" value="Periplasmic binding protein-like II"/>
    <property type="match status" value="2"/>
</dbReference>
<dbReference type="GO" id="GO:0003700">
    <property type="term" value="F:DNA-binding transcription factor activity"/>
    <property type="evidence" value="ECO:0007669"/>
    <property type="project" value="InterPro"/>
</dbReference>
<evidence type="ECO:0000256" key="3">
    <source>
        <dbReference type="ARBA" id="ARBA00023125"/>
    </source>
</evidence>
<comment type="caution">
    <text evidence="6">The sequence shown here is derived from an EMBL/GenBank/DDBJ whole genome shotgun (WGS) entry which is preliminary data.</text>
</comment>
<dbReference type="EMBL" id="JACHNF010000001">
    <property type="protein sequence ID" value="MBB5980013.1"/>
    <property type="molecule type" value="Genomic_DNA"/>
</dbReference>
<dbReference type="PANTHER" id="PTHR30346:SF0">
    <property type="entry name" value="HCA OPERON TRANSCRIPTIONAL ACTIVATOR HCAR"/>
    <property type="match status" value="1"/>
</dbReference>
<dbReference type="SUPFAM" id="SSF53850">
    <property type="entry name" value="Periplasmic binding protein-like II"/>
    <property type="match status" value="1"/>
</dbReference>
<accession>A0A841DMX4</accession>
<evidence type="ECO:0000256" key="4">
    <source>
        <dbReference type="ARBA" id="ARBA00023163"/>
    </source>
</evidence>
<keyword evidence="4" id="KW-0804">Transcription</keyword>
<dbReference type="Pfam" id="PF00126">
    <property type="entry name" value="HTH_1"/>
    <property type="match status" value="1"/>
</dbReference>
<keyword evidence="2" id="KW-0805">Transcription regulation</keyword>
<keyword evidence="3 6" id="KW-0238">DNA-binding</keyword>
<dbReference type="PANTHER" id="PTHR30346">
    <property type="entry name" value="TRANSCRIPTIONAL DUAL REGULATOR HCAR-RELATED"/>
    <property type="match status" value="1"/>
</dbReference>
<dbReference type="FunFam" id="1.10.10.10:FF:000001">
    <property type="entry name" value="LysR family transcriptional regulator"/>
    <property type="match status" value="1"/>
</dbReference>
<sequence>MGDGIEKFSLRQLRYFVTVAEAGTMAAAAERHHISQSAISLAVTQLERGLGVQLLLRRKSRGIALTDAGRRLLPEARTLLAHAGEVQSTAQSISQNVSGELTVGCFPTITPFVLPDILRRFPQLHPEVVLRLAEGSVSELTDRLLEGTCEVALMYDLGVSADITKTLLYRVRPYVLLAEDHPLADDRPIRLAELRGEPMVMLDMRPSADMFRAVLASGGVEPDVRFVSASFESVRSLVASGVGYSLLLQRPAATFTYSGPGLVYREIADDVLEVDVILAHARDARPTRRARAFSEYCIATYTTKGDRVS</sequence>
<dbReference type="InterPro" id="IPR036388">
    <property type="entry name" value="WH-like_DNA-bd_sf"/>
</dbReference>
<protein>
    <submittedName>
        <fullName evidence="6">DNA-binding transcriptional LysR family regulator</fullName>
    </submittedName>
</protein>
<evidence type="ECO:0000259" key="5">
    <source>
        <dbReference type="PROSITE" id="PS50931"/>
    </source>
</evidence>
<dbReference type="InterPro" id="IPR000847">
    <property type="entry name" value="LysR_HTH_N"/>
</dbReference>
<name>A0A841DMX4_9ACTN</name>
<feature type="domain" description="HTH lysR-type" evidence="5">
    <location>
        <begin position="8"/>
        <end position="66"/>
    </location>
</feature>
<gene>
    <name evidence="6" type="ORF">HDA44_003354</name>
</gene>
<keyword evidence="7" id="KW-1185">Reference proteome</keyword>
<dbReference type="Pfam" id="PF03466">
    <property type="entry name" value="LysR_substrate"/>
    <property type="match status" value="1"/>
</dbReference>
<comment type="similarity">
    <text evidence="1">Belongs to the LysR transcriptional regulatory family.</text>
</comment>
<proteinExistence type="inferred from homology"/>
<dbReference type="InterPro" id="IPR036390">
    <property type="entry name" value="WH_DNA-bd_sf"/>
</dbReference>
<dbReference type="GO" id="GO:0032993">
    <property type="term" value="C:protein-DNA complex"/>
    <property type="evidence" value="ECO:0007669"/>
    <property type="project" value="TreeGrafter"/>
</dbReference>
<evidence type="ECO:0000313" key="7">
    <source>
        <dbReference type="Proteomes" id="UP000558997"/>
    </source>
</evidence>
<organism evidence="6 7">
    <name type="scientific">Kribbella solani</name>
    <dbReference type="NCBI Taxonomy" id="236067"/>
    <lineage>
        <taxon>Bacteria</taxon>
        <taxon>Bacillati</taxon>
        <taxon>Actinomycetota</taxon>
        <taxon>Actinomycetes</taxon>
        <taxon>Propionibacteriales</taxon>
        <taxon>Kribbellaceae</taxon>
        <taxon>Kribbella</taxon>
    </lineage>
</organism>
<dbReference type="SUPFAM" id="SSF46785">
    <property type="entry name" value="Winged helix' DNA-binding domain"/>
    <property type="match status" value="1"/>
</dbReference>
<dbReference type="Proteomes" id="UP000558997">
    <property type="component" value="Unassembled WGS sequence"/>
</dbReference>
<dbReference type="InterPro" id="IPR005119">
    <property type="entry name" value="LysR_subst-bd"/>
</dbReference>
<evidence type="ECO:0000256" key="2">
    <source>
        <dbReference type="ARBA" id="ARBA00023015"/>
    </source>
</evidence>
<evidence type="ECO:0000256" key="1">
    <source>
        <dbReference type="ARBA" id="ARBA00009437"/>
    </source>
</evidence>
<dbReference type="GO" id="GO:0003677">
    <property type="term" value="F:DNA binding"/>
    <property type="evidence" value="ECO:0007669"/>
    <property type="project" value="UniProtKB-KW"/>
</dbReference>
<dbReference type="Gene3D" id="1.10.10.10">
    <property type="entry name" value="Winged helix-like DNA-binding domain superfamily/Winged helix DNA-binding domain"/>
    <property type="match status" value="1"/>
</dbReference>
<evidence type="ECO:0000313" key="6">
    <source>
        <dbReference type="EMBL" id="MBB5980013.1"/>
    </source>
</evidence>
<dbReference type="AlphaFoldDB" id="A0A841DMX4"/>
<dbReference type="PRINTS" id="PR00039">
    <property type="entry name" value="HTHLYSR"/>
</dbReference>